<dbReference type="Proteomes" id="UP001181355">
    <property type="component" value="Chromosome"/>
</dbReference>
<accession>A0ABY9RDR9</accession>
<dbReference type="PROSITE" id="PS00409">
    <property type="entry name" value="PROKAR_NTER_METHYL"/>
    <property type="match status" value="1"/>
</dbReference>
<keyword evidence="2" id="KW-0488">Methylation</keyword>
<comment type="subcellular location">
    <subcellularLocation>
        <location evidence="1">Membrane</location>
        <topology evidence="1">Single-pass membrane protein</topology>
    </subcellularLocation>
</comment>
<evidence type="ECO:0000256" key="3">
    <source>
        <dbReference type="ARBA" id="ARBA00022692"/>
    </source>
</evidence>
<keyword evidence="7" id="KW-1185">Reference proteome</keyword>
<dbReference type="EMBL" id="CP133720">
    <property type="protein sequence ID" value="WMW79371.1"/>
    <property type="molecule type" value="Genomic_DNA"/>
</dbReference>
<dbReference type="SUPFAM" id="SSF54523">
    <property type="entry name" value="Pili subunits"/>
    <property type="match status" value="1"/>
</dbReference>
<evidence type="ECO:0000256" key="1">
    <source>
        <dbReference type="ARBA" id="ARBA00004167"/>
    </source>
</evidence>
<evidence type="ECO:0000256" key="2">
    <source>
        <dbReference type="ARBA" id="ARBA00022481"/>
    </source>
</evidence>
<dbReference type="PANTHER" id="PTHR30093">
    <property type="entry name" value="GENERAL SECRETION PATHWAY PROTEIN G"/>
    <property type="match status" value="1"/>
</dbReference>
<evidence type="ECO:0000313" key="7">
    <source>
        <dbReference type="Proteomes" id="UP001181355"/>
    </source>
</evidence>
<name>A0ABY9RDR9_9BURK</name>
<dbReference type="InterPro" id="IPR045584">
    <property type="entry name" value="Pilin-like"/>
</dbReference>
<dbReference type="RefSeq" id="WP_309480869.1">
    <property type="nucleotide sequence ID" value="NZ_CP133720.1"/>
</dbReference>
<keyword evidence="3" id="KW-0812">Transmembrane</keyword>
<reference evidence="6" key="1">
    <citation type="submission" date="2023-09" db="EMBL/GenBank/DDBJ databases">
        <title>Undibacterium sp. 20NA77.5 isolated from freshwater.</title>
        <authorList>
            <person name="Le V."/>
            <person name="Ko S.-R."/>
            <person name="Ahn C.-Y."/>
            <person name="Oh H.-M."/>
        </authorList>
    </citation>
    <scope>NUCLEOTIDE SEQUENCE</scope>
    <source>
        <strain evidence="6">20NA77.5</strain>
    </source>
</reference>
<dbReference type="PANTHER" id="PTHR30093:SF44">
    <property type="entry name" value="TYPE II SECRETION SYSTEM CORE PROTEIN G"/>
    <property type="match status" value="1"/>
</dbReference>
<gene>
    <name evidence="6" type="ORF">RF679_12005</name>
</gene>
<keyword evidence="4" id="KW-1133">Transmembrane helix</keyword>
<dbReference type="InterPro" id="IPR012902">
    <property type="entry name" value="N_methyl_site"/>
</dbReference>
<evidence type="ECO:0000256" key="5">
    <source>
        <dbReference type="ARBA" id="ARBA00023136"/>
    </source>
</evidence>
<sequence length="154" mass="15677">MKTRHRRKGFTLIELVVVITILGLLAATALPKFAALQTQARIAKMNGALASIKAGAALAHSIQLTQQLAASASVTMEGSVVPMADAYPTSAVNSIAVAAGLDANEFVLTATSATVFTVASDAGHPACVVTYTVPSSLGFPPTYDNSGLTAANCT</sequence>
<protein>
    <submittedName>
        <fullName evidence="6">Prepilin-type N-terminal cleavage/methylation domain-containing protein</fullName>
    </submittedName>
</protein>
<dbReference type="Pfam" id="PF07963">
    <property type="entry name" value="N_methyl"/>
    <property type="match status" value="1"/>
</dbReference>
<evidence type="ECO:0000313" key="6">
    <source>
        <dbReference type="EMBL" id="WMW79371.1"/>
    </source>
</evidence>
<organism evidence="6 7">
    <name type="scientific">Undibacterium cyanobacteriorum</name>
    <dbReference type="NCBI Taxonomy" id="3073561"/>
    <lineage>
        <taxon>Bacteria</taxon>
        <taxon>Pseudomonadati</taxon>
        <taxon>Pseudomonadota</taxon>
        <taxon>Betaproteobacteria</taxon>
        <taxon>Burkholderiales</taxon>
        <taxon>Oxalobacteraceae</taxon>
        <taxon>Undibacterium</taxon>
    </lineage>
</organism>
<proteinExistence type="predicted"/>
<dbReference type="Gene3D" id="3.30.700.10">
    <property type="entry name" value="Glycoprotein, Type 4 Pilin"/>
    <property type="match status" value="1"/>
</dbReference>
<dbReference type="NCBIfam" id="TIGR02532">
    <property type="entry name" value="IV_pilin_GFxxxE"/>
    <property type="match status" value="1"/>
</dbReference>
<keyword evidence="5" id="KW-0472">Membrane</keyword>
<evidence type="ECO:0000256" key="4">
    <source>
        <dbReference type="ARBA" id="ARBA00022989"/>
    </source>
</evidence>